<accession>A0ACB6ZIL8</accession>
<feature type="non-terminal residue" evidence="1">
    <location>
        <position position="1"/>
    </location>
</feature>
<name>A0ACB6ZIL8_THEGA</name>
<comment type="caution">
    <text evidence="1">The sequence shown here is derived from an EMBL/GenBank/DDBJ whole genome shotgun (WGS) entry which is preliminary data.</text>
</comment>
<reference evidence="1" key="1">
    <citation type="submission" date="2019-10" db="EMBL/GenBank/DDBJ databases">
        <authorList>
            <consortium name="DOE Joint Genome Institute"/>
            <person name="Kuo A."/>
            <person name="Miyauchi S."/>
            <person name="Kiss E."/>
            <person name="Drula E."/>
            <person name="Kohler A."/>
            <person name="Sanchez-Garcia M."/>
            <person name="Andreopoulos B."/>
            <person name="Barry K.W."/>
            <person name="Bonito G."/>
            <person name="Buee M."/>
            <person name="Carver A."/>
            <person name="Chen C."/>
            <person name="Cichocki N."/>
            <person name="Clum A."/>
            <person name="Culley D."/>
            <person name="Crous P.W."/>
            <person name="Fauchery L."/>
            <person name="Girlanda M."/>
            <person name="Hayes R."/>
            <person name="Keri Z."/>
            <person name="Labutti K."/>
            <person name="Lipzen A."/>
            <person name="Lombard V."/>
            <person name="Magnuson J."/>
            <person name="Maillard F."/>
            <person name="Morin E."/>
            <person name="Murat C."/>
            <person name="Nolan M."/>
            <person name="Ohm R."/>
            <person name="Pangilinan J."/>
            <person name="Pereira M."/>
            <person name="Perotto S."/>
            <person name="Peter M."/>
            <person name="Riley R."/>
            <person name="Sitrit Y."/>
            <person name="Stielow B."/>
            <person name="Szollosi G."/>
            <person name="Zifcakova L."/>
            <person name="Stursova M."/>
            <person name="Spatafora J.W."/>
            <person name="Tedersoo L."/>
            <person name="Vaario L.-M."/>
            <person name="Yamada A."/>
            <person name="Yan M."/>
            <person name="Wang P."/>
            <person name="Xu J."/>
            <person name="Bruns T."/>
            <person name="Baldrian P."/>
            <person name="Vilgalys R."/>
            <person name="Henrissat B."/>
            <person name="Grigoriev I.V."/>
            <person name="Hibbett D."/>
            <person name="Nagy L.G."/>
            <person name="Martin F.M."/>
        </authorList>
    </citation>
    <scope>NUCLEOTIDE SEQUENCE</scope>
    <source>
        <strain evidence="1">P2</strain>
    </source>
</reference>
<keyword evidence="2" id="KW-1185">Reference proteome</keyword>
<sequence>GWYTAVIEVGTSYTGFMQAVLFSIVVLYVRLCLGRTTHNVPRYNLPARESIRLPYECVNKQGDLKVCNKDGCSGSWRPPRAHHCSTCGVCRLDFDHHCPWLGNCVTTARIQQFLWLLALVLVAAAAGWSPILPRVLAHISLSLSKSRADEWYREFWWDAWYSWIFVGGPPGRYIVGSFFGFRLLRRERGPEEDNFPGSIIELPHLRIALMLLFSGVFAVISMALLLITFYTASRGQTTLETLKVWGNREAKRFICIPSDRLDDSESSLGEVFTVDWNERIYDLGFKENWRAILAKGRSR</sequence>
<organism evidence="1 2">
    <name type="scientific">Thelephora ganbajun</name>
    <name type="common">Ganba fungus</name>
    <dbReference type="NCBI Taxonomy" id="370292"/>
    <lineage>
        <taxon>Eukaryota</taxon>
        <taxon>Fungi</taxon>
        <taxon>Dikarya</taxon>
        <taxon>Basidiomycota</taxon>
        <taxon>Agaricomycotina</taxon>
        <taxon>Agaricomycetes</taxon>
        <taxon>Thelephorales</taxon>
        <taxon>Thelephoraceae</taxon>
        <taxon>Thelephora</taxon>
    </lineage>
</organism>
<protein>
    <submittedName>
        <fullName evidence="1">Uncharacterized protein</fullName>
    </submittedName>
</protein>
<dbReference type="Proteomes" id="UP000886501">
    <property type="component" value="Unassembled WGS sequence"/>
</dbReference>
<evidence type="ECO:0000313" key="2">
    <source>
        <dbReference type="Proteomes" id="UP000886501"/>
    </source>
</evidence>
<reference evidence="1" key="2">
    <citation type="journal article" date="2020" name="Nat. Commun.">
        <title>Large-scale genome sequencing of mycorrhizal fungi provides insights into the early evolution of symbiotic traits.</title>
        <authorList>
            <person name="Miyauchi S."/>
            <person name="Kiss E."/>
            <person name="Kuo A."/>
            <person name="Drula E."/>
            <person name="Kohler A."/>
            <person name="Sanchez-Garcia M."/>
            <person name="Morin E."/>
            <person name="Andreopoulos B."/>
            <person name="Barry K.W."/>
            <person name="Bonito G."/>
            <person name="Buee M."/>
            <person name="Carver A."/>
            <person name="Chen C."/>
            <person name="Cichocki N."/>
            <person name="Clum A."/>
            <person name="Culley D."/>
            <person name="Crous P.W."/>
            <person name="Fauchery L."/>
            <person name="Girlanda M."/>
            <person name="Hayes R.D."/>
            <person name="Keri Z."/>
            <person name="LaButti K."/>
            <person name="Lipzen A."/>
            <person name="Lombard V."/>
            <person name="Magnuson J."/>
            <person name="Maillard F."/>
            <person name="Murat C."/>
            <person name="Nolan M."/>
            <person name="Ohm R.A."/>
            <person name="Pangilinan J."/>
            <person name="Pereira M.F."/>
            <person name="Perotto S."/>
            <person name="Peter M."/>
            <person name="Pfister S."/>
            <person name="Riley R."/>
            <person name="Sitrit Y."/>
            <person name="Stielow J.B."/>
            <person name="Szollosi G."/>
            <person name="Zifcakova L."/>
            <person name="Stursova M."/>
            <person name="Spatafora J.W."/>
            <person name="Tedersoo L."/>
            <person name="Vaario L.M."/>
            <person name="Yamada A."/>
            <person name="Yan M."/>
            <person name="Wang P."/>
            <person name="Xu J."/>
            <person name="Bruns T."/>
            <person name="Baldrian P."/>
            <person name="Vilgalys R."/>
            <person name="Dunand C."/>
            <person name="Henrissat B."/>
            <person name="Grigoriev I.V."/>
            <person name="Hibbett D."/>
            <person name="Nagy L.G."/>
            <person name="Martin F.M."/>
        </authorList>
    </citation>
    <scope>NUCLEOTIDE SEQUENCE</scope>
    <source>
        <strain evidence="1">P2</strain>
    </source>
</reference>
<dbReference type="EMBL" id="MU117998">
    <property type="protein sequence ID" value="KAF9649402.1"/>
    <property type="molecule type" value="Genomic_DNA"/>
</dbReference>
<evidence type="ECO:0000313" key="1">
    <source>
        <dbReference type="EMBL" id="KAF9649402.1"/>
    </source>
</evidence>
<gene>
    <name evidence="1" type="ORF">BDM02DRAFT_3094737</name>
</gene>
<proteinExistence type="predicted"/>